<dbReference type="UniPathway" id="UPA00792"/>
<dbReference type="NCBIfam" id="TIGR01313">
    <property type="entry name" value="therm_gnt_kin"/>
    <property type="match status" value="1"/>
</dbReference>
<evidence type="ECO:0000256" key="10">
    <source>
        <dbReference type="SAM" id="MobiDB-lite"/>
    </source>
</evidence>
<dbReference type="SUPFAM" id="SSF52540">
    <property type="entry name" value="P-loop containing nucleoside triphosphate hydrolases"/>
    <property type="match status" value="1"/>
</dbReference>
<accession>A0A165F4Z0</accession>
<name>A0A165F4Z0_9BASI</name>
<dbReference type="CDD" id="cd02021">
    <property type="entry name" value="GntK"/>
    <property type="match status" value="1"/>
</dbReference>
<keyword evidence="6 9" id="KW-0418">Kinase</keyword>
<dbReference type="PANTHER" id="PTHR43442:SF3">
    <property type="entry name" value="GLUCONOKINASE-RELATED"/>
    <property type="match status" value="1"/>
</dbReference>
<comment type="catalytic activity">
    <reaction evidence="8 9">
        <text>D-gluconate + ATP = 6-phospho-D-gluconate + ADP + H(+)</text>
        <dbReference type="Rhea" id="RHEA:19433"/>
        <dbReference type="ChEBI" id="CHEBI:15378"/>
        <dbReference type="ChEBI" id="CHEBI:18391"/>
        <dbReference type="ChEBI" id="CHEBI:30616"/>
        <dbReference type="ChEBI" id="CHEBI:58759"/>
        <dbReference type="ChEBI" id="CHEBI:456216"/>
        <dbReference type="EC" id="2.7.1.12"/>
    </reaction>
</comment>
<organism evidence="11 12">
    <name type="scientific">Calocera cornea HHB12733</name>
    <dbReference type="NCBI Taxonomy" id="1353952"/>
    <lineage>
        <taxon>Eukaryota</taxon>
        <taxon>Fungi</taxon>
        <taxon>Dikarya</taxon>
        <taxon>Basidiomycota</taxon>
        <taxon>Agaricomycotina</taxon>
        <taxon>Dacrymycetes</taxon>
        <taxon>Dacrymycetales</taxon>
        <taxon>Dacrymycetaceae</taxon>
        <taxon>Calocera</taxon>
    </lineage>
</organism>
<dbReference type="GO" id="GO:0005975">
    <property type="term" value="P:carbohydrate metabolic process"/>
    <property type="evidence" value="ECO:0007669"/>
    <property type="project" value="InterPro"/>
</dbReference>
<dbReference type="InterPro" id="IPR006001">
    <property type="entry name" value="Therm_gnt_kin"/>
</dbReference>
<dbReference type="PANTHER" id="PTHR43442">
    <property type="entry name" value="GLUCONOKINASE-RELATED"/>
    <property type="match status" value="1"/>
</dbReference>
<evidence type="ECO:0000256" key="9">
    <source>
        <dbReference type="RuleBase" id="RU363066"/>
    </source>
</evidence>
<keyword evidence="5 9" id="KW-0547">Nucleotide-binding</keyword>
<dbReference type="Gene3D" id="3.40.50.300">
    <property type="entry name" value="P-loop containing nucleotide triphosphate hydrolases"/>
    <property type="match status" value="1"/>
</dbReference>
<evidence type="ECO:0000256" key="1">
    <source>
        <dbReference type="ARBA" id="ARBA00004875"/>
    </source>
</evidence>
<evidence type="ECO:0000256" key="8">
    <source>
        <dbReference type="ARBA" id="ARBA00048090"/>
    </source>
</evidence>
<dbReference type="InterPro" id="IPR031322">
    <property type="entry name" value="Shikimate/glucono_kinase"/>
</dbReference>
<evidence type="ECO:0000256" key="2">
    <source>
        <dbReference type="ARBA" id="ARBA00008420"/>
    </source>
</evidence>
<gene>
    <name evidence="11" type="ORF">CALCODRAFT_484108</name>
</gene>
<dbReference type="InParanoid" id="A0A165F4Z0"/>
<evidence type="ECO:0000313" key="12">
    <source>
        <dbReference type="Proteomes" id="UP000076842"/>
    </source>
</evidence>
<protein>
    <recommendedName>
        <fullName evidence="3 9">Gluconokinase</fullName>
        <ecNumber evidence="3 9">2.7.1.12</ecNumber>
    </recommendedName>
</protein>
<dbReference type="InterPro" id="IPR027417">
    <property type="entry name" value="P-loop_NTPase"/>
</dbReference>
<keyword evidence="12" id="KW-1185">Reference proteome</keyword>
<evidence type="ECO:0000256" key="7">
    <source>
        <dbReference type="ARBA" id="ARBA00022840"/>
    </source>
</evidence>
<dbReference type="STRING" id="1353952.A0A165F4Z0"/>
<evidence type="ECO:0000256" key="6">
    <source>
        <dbReference type="ARBA" id="ARBA00022777"/>
    </source>
</evidence>
<evidence type="ECO:0000256" key="5">
    <source>
        <dbReference type="ARBA" id="ARBA00022741"/>
    </source>
</evidence>
<dbReference type="GO" id="GO:0046316">
    <property type="term" value="F:gluconokinase activity"/>
    <property type="evidence" value="ECO:0007669"/>
    <property type="project" value="UniProtKB-EC"/>
</dbReference>
<reference evidence="11 12" key="1">
    <citation type="journal article" date="2016" name="Mol. Biol. Evol.">
        <title>Comparative Genomics of Early-Diverging Mushroom-Forming Fungi Provides Insights into the Origins of Lignocellulose Decay Capabilities.</title>
        <authorList>
            <person name="Nagy L.G."/>
            <person name="Riley R."/>
            <person name="Tritt A."/>
            <person name="Adam C."/>
            <person name="Daum C."/>
            <person name="Floudas D."/>
            <person name="Sun H."/>
            <person name="Yadav J.S."/>
            <person name="Pangilinan J."/>
            <person name="Larsson K.H."/>
            <person name="Matsuura K."/>
            <person name="Barry K."/>
            <person name="Labutti K."/>
            <person name="Kuo R."/>
            <person name="Ohm R.A."/>
            <person name="Bhattacharya S.S."/>
            <person name="Shirouzu T."/>
            <person name="Yoshinaga Y."/>
            <person name="Martin F.M."/>
            <person name="Grigoriev I.V."/>
            <person name="Hibbett D.S."/>
        </authorList>
    </citation>
    <scope>NUCLEOTIDE SEQUENCE [LARGE SCALE GENOMIC DNA]</scope>
    <source>
        <strain evidence="11 12">HHB12733</strain>
    </source>
</reference>
<dbReference type="EMBL" id="KV423981">
    <property type="protein sequence ID" value="KZT56193.1"/>
    <property type="molecule type" value="Genomic_DNA"/>
</dbReference>
<sequence length="221" mass="23827">MSQPLSVPESHPRPALIVVMGVSGSGKSTVGAALAKAISRPFIDGDDLHPKSNVEKMSRGQPLTDEDRFPWLAIIRSTAERVCAEQAHSGEVKEGDRPAAVVVCSSLKKIYRDILRGQHAASTKMPAEEDTSEKHPSGAHLPASPALQTYFVFLDGTENLLMDRMSARKGHFMKASMLKSQLATLERPGEGEDGVARIDIDATPEEVEGAVRKAVKDMVGM</sequence>
<dbReference type="EC" id="2.7.1.12" evidence="3 9"/>
<dbReference type="Proteomes" id="UP000076842">
    <property type="component" value="Unassembled WGS sequence"/>
</dbReference>
<dbReference type="GO" id="GO:0005524">
    <property type="term" value="F:ATP binding"/>
    <property type="evidence" value="ECO:0007669"/>
    <property type="project" value="UniProtKB-KW"/>
</dbReference>
<keyword evidence="4 9" id="KW-0808">Transferase</keyword>
<dbReference type="AlphaFoldDB" id="A0A165F4Z0"/>
<evidence type="ECO:0000313" key="11">
    <source>
        <dbReference type="EMBL" id="KZT56193.1"/>
    </source>
</evidence>
<evidence type="ECO:0000256" key="3">
    <source>
        <dbReference type="ARBA" id="ARBA00012054"/>
    </source>
</evidence>
<comment type="pathway">
    <text evidence="1 9">Carbohydrate acid metabolism; D-gluconate degradation.</text>
</comment>
<keyword evidence="7 9" id="KW-0067">ATP-binding</keyword>
<feature type="region of interest" description="Disordered" evidence="10">
    <location>
        <begin position="121"/>
        <end position="142"/>
    </location>
</feature>
<dbReference type="GO" id="GO:0005737">
    <property type="term" value="C:cytoplasm"/>
    <property type="evidence" value="ECO:0007669"/>
    <property type="project" value="TreeGrafter"/>
</dbReference>
<proteinExistence type="inferred from homology"/>
<comment type="similarity">
    <text evidence="2 9">Belongs to the gluconokinase GntK/GntV family.</text>
</comment>
<dbReference type="Pfam" id="PF01202">
    <property type="entry name" value="SKI"/>
    <property type="match status" value="1"/>
</dbReference>
<dbReference type="OrthoDB" id="275177at2759"/>
<evidence type="ECO:0000256" key="4">
    <source>
        <dbReference type="ARBA" id="ARBA00022679"/>
    </source>
</evidence>
<dbReference type="FunCoup" id="A0A165F4Z0">
    <property type="interactions" value="590"/>
</dbReference>
<dbReference type="FunFam" id="3.40.50.300:FF:000522">
    <property type="entry name" value="Gluconokinase"/>
    <property type="match status" value="1"/>
</dbReference>